<dbReference type="OrthoDB" id="7698710at2759"/>
<keyword evidence="2" id="KW-1185">Reference proteome</keyword>
<dbReference type="EMBL" id="JABSTR010000002">
    <property type="protein sequence ID" value="KAH9364360.1"/>
    <property type="molecule type" value="Genomic_DNA"/>
</dbReference>
<accession>A0A9J6FPI2</accession>
<evidence type="ECO:0000313" key="2">
    <source>
        <dbReference type="Proteomes" id="UP000821853"/>
    </source>
</evidence>
<protein>
    <submittedName>
        <fullName evidence="1">Uncharacterized protein</fullName>
    </submittedName>
</protein>
<gene>
    <name evidence="1" type="ORF">HPB48_003035</name>
</gene>
<evidence type="ECO:0000313" key="1">
    <source>
        <dbReference type="EMBL" id="KAH9364360.1"/>
    </source>
</evidence>
<organism evidence="1 2">
    <name type="scientific">Haemaphysalis longicornis</name>
    <name type="common">Bush tick</name>
    <dbReference type="NCBI Taxonomy" id="44386"/>
    <lineage>
        <taxon>Eukaryota</taxon>
        <taxon>Metazoa</taxon>
        <taxon>Ecdysozoa</taxon>
        <taxon>Arthropoda</taxon>
        <taxon>Chelicerata</taxon>
        <taxon>Arachnida</taxon>
        <taxon>Acari</taxon>
        <taxon>Parasitiformes</taxon>
        <taxon>Ixodida</taxon>
        <taxon>Ixodoidea</taxon>
        <taxon>Ixodidae</taxon>
        <taxon>Haemaphysalinae</taxon>
        <taxon>Haemaphysalis</taxon>
    </lineage>
</organism>
<dbReference type="Proteomes" id="UP000821853">
    <property type="component" value="Chromosome 10"/>
</dbReference>
<sequence>MRRQQSSLLFLNNPFDALNRRFPGEGLTLGCKDFLVIESASKWLDEWEQEVVNGDIPKDFFSDPVNCRGTASYIEIRSRAAPLAC</sequence>
<dbReference type="VEuPathDB" id="VectorBase:HLOH_060225"/>
<dbReference type="AlphaFoldDB" id="A0A9J6FPI2"/>
<proteinExistence type="predicted"/>
<reference evidence="1 2" key="1">
    <citation type="journal article" date="2020" name="Cell">
        <title>Large-Scale Comparative Analyses of Tick Genomes Elucidate Their Genetic Diversity and Vector Capacities.</title>
        <authorList>
            <consortium name="Tick Genome and Microbiome Consortium (TIGMIC)"/>
            <person name="Jia N."/>
            <person name="Wang J."/>
            <person name="Shi W."/>
            <person name="Du L."/>
            <person name="Sun Y."/>
            <person name="Zhan W."/>
            <person name="Jiang J.F."/>
            <person name="Wang Q."/>
            <person name="Zhang B."/>
            <person name="Ji P."/>
            <person name="Bell-Sakyi L."/>
            <person name="Cui X.M."/>
            <person name="Yuan T.T."/>
            <person name="Jiang B.G."/>
            <person name="Yang W.F."/>
            <person name="Lam T.T."/>
            <person name="Chang Q.C."/>
            <person name="Ding S.J."/>
            <person name="Wang X.J."/>
            <person name="Zhu J.G."/>
            <person name="Ruan X.D."/>
            <person name="Zhao L."/>
            <person name="Wei J.T."/>
            <person name="Ye R.Z."/>
            <person name="Que T.C."/>
            <person name="Du C.H."/>
            <person name="Zhou Y.H."/>
            <person name="Cheng J.X."/>
            <person name="Dai P.F."/>
            <person name="Guo W.B."/>
            <person name="Han X.H."/>
            <person name="Huang E.J."/>
            <person name="Li L.F."/>
            <person name="Wei W."/>
            <person name="Gao Y.C."/>
            <person name="Liu J.Z."/>
            <person name="Shao H.Z."/>
            <person name="Wang X."/>
            <person name="Wang C.C."/>
            <person name="Yang T.C."/>
            <person name="Huo Q.B."/>
            <person name="Li W."/>
            <person name="Chen H.Y."/>
            <person name="Chen S.E."/>
            <person name="Zhou L.G."/>
            <person name="Ni X.B."/>
            <person name="Tian J.H."/>
            <person name="Sheng Y."/>
            <person name="Liu T."/>
            <person name="Pan Y.S."/>
            <person name="Xia L.Y."/>
            <person name="Li J."/>
            <person name="Zhao F."/>
            <person name="Cao W.C."/>
        </authorList>
    </citation>
    <scope>NUCLEOTIDE SEQUENCE [LARGE SCALE GENOMIC DNA]</scope>
    <source>
        <strain evidence="1">HaeL-2018</strain>
    </source>
</reference>
<comment type="caution">
    <text evidence="1">The sequence shown here is derived from an EMBL/GenBank/DDBJ whole genome shotgun (WGS) entry which is preliminary data.</text>
</comment>
<name>A0A9J6FPI2_HAELO</name>